<evidence type="ECO:0000256" key="3">
    <source>
        <dbReference type="ARBA" id="ARBA00022989"/>
    </source>
</evidence>
<keyword evidence="4 5" id="KW-0472">Membrane</keyword>
<feature type="transmembrane region" description="Helical" evidence="5">
    <location>
        <begin position="7"/>
        <end position="29"/>
    </location>
</feature>
<dbReference type="EMBL" id="CAJNOH010000306">
    <property type="protein sequence ID" value="CAF0993118.1"/>
    <property type="molecule type" value="Genomic_DNA"/>
</dbReference>
<protein>
    <submittedName>
        <fullName evidence="6">Uncharacterized protein</fullName>
    </submittedName>
</protein>
<feature type="transmembrane region" description="Helical" evidence="5">
    <location>
        <begin position="152"/>
        <end position="174"/>
    </location>
</feature>
<sequence>MAHNIQLLAIAGGILIGITFILFIVSNALNMWSEGENDDKRVTYGLWHYCIFVPDNMTCYNLPCPSEIGKNSFCNQIFAARAFLTLACMLSCISTIIWIIFCAVTTDTTPRLLHLANIGLTFTCLPMGIIGVGVGINATISVESDTKLRLGGAAIVGIVGIVINIFSAIVTVLVKR</sequence>
<evidence type="ECO:0000256" key="1">
    <source>
        <dbReference type="ARBA" id="ARBA00004141"/>
    </source>
</evidence>
<dbReference type="Pfam" id="PF00822">
    <property type="entry name" value="PMP22_Claudin"/>
    <property type="match status" value="1"/>
</dbReference>
<evidence type="ECO:0000313" key="7">
    <source>
        <dbReference type="Proteomes" id="UP000663854"/>
    </source>
</evidence>
<dbReference type="AlphaFoldDB" id="A0A814G938"/>
<proteinExistence type="predicted"/>
<gene>
    <name evidence="6" type="ORF">PYM288_LOCUS14222</name>
</gene>
<organism evidence="6 7">
    <name type="scientific">Rotaria sordida</name>
    <dbReference type="NCBI Taxonomy" id="392033"/>
    <lineage>
        <taxon>Eukaryota</taxon>
        <taxon>Metazoa</taxon>
        <taxon>Spiralia</taxon>
        <taxon>Gnathifera</taxon>
        <taxon>Rotifera</taxon>
        <taxon>Eurotatoria</taxon>
        <taxon>Bdelloidea</taxon>
        <taxon>Philodinida</taxon>
        <taxon>Philodinidae</taxon>
        <taxon>Rotaria</taxon>
    </lineage>
</organism>
<dbReference type="Proteomes" id="UP000663854">
    <property type="component" value="Unassembled WGS sequence"/>
</dbReference>
<dbReference type="Gene3D" id="1.20.140.150">
    <property type="match status" value="1"/>
</dbReference>
<evidence type="ECO:0000256" key="4">
    <source>
        <dbReference type="ARBA" id="ARBA00023136"/>
    </source>
</evidence>
<dbReference type="InterPro" id="IPR004031">
    <property type="entry name" value="PMP22/EMP/MP20/Claudin"/>
</dbReference>
<accession>A0A814G938</accession>
<evidence type="ECO:0000256" key="5">
    <source>
        <dbReference type="SAM" id="Phobius"/>
    </source>
</evidence>
<keyword evidence="2 5" id="KW-0812">Transmembrane</keyword>
<comment type="caution">
    <text evidence="6">The sequence shown here is derived from an EMBL/GenBank/DDBJ whole genome shotgun (WGS) entry which is preliminary data.</text>
</comment>
<keyword evidence="3 5" id="KW-1133">Transmembrane helix</keyword>
<name>A0A814G938_9BILA</name>
<dbReference type="GO" id="GO:0016020">
    <property type="term" value="C:membrane"/>
    <property type="evidence" value="ECO:0007669"/>
    <property type="project" value="UniProtKB-SubCell"/>
</dbReference>
<feature type="transmembrane region" description="Helical" evidence="5">
    <location>
        <begin position="82"/>
        <end position="104"/>
    </location>
</feature>
<reference evidence="6" key="1">
    <citation type="submission" date="2021-02" db="EMBL/GenBank/DDBJ databases">
        <authorList>
            <person name="Nowell W R."/>
        </authorList>
    </citation>
    <scope>NUCLEOTIDE SEQUENCE</scope>
</reference>
<comment type="subcellular location">
    <subcellularLocation>
        <location evidence="1">Membrane</location>
        <topology evidence="1">Multi-pass membrane protein</topology>
    </subcellularLocation>
</comment>
<feature type="transmembrane region" description="Helical" evidence="5">
    <location>
        <begin position="116"/>
        <end position="140"/>
    </location>
</feature>
<evidence type="ECO:0000256" key="2">
    <source>
        <dbReference type="ARBA" id="ARBA00022692"/>
    </source>
</evidence>
<evidence type="ECO:0000313" key="6">
    <source>
        <dbReference type="EMBL" id="CAF0993118.1"/>
    </source>
</evidence>